<accession>A0A834HMZ6</accession>
<dbReference type="Pfam" id="PF02958">
    <property type="entry name" value="EcKL"/>
    <property type="match status" value="1"/>
</dbReference>
<dbReference type="PANTHER" id="PTHR11012:SF55">
    <property type="entry name" value="BHLH DOMAIN-CONTAINING PROTEIN"/>
    <property type="match status" value="1"/>
</dbReference>
<dbReference type="AlphaFoldDB" id="A0A834HMZ6"/>
<sequence>MACGRAETNIMAMLKSNTIFRVHELTRMLEEHYRHSITILDKAVKVVQKPEDEIHMTRHIRYRLRIRHAPNRKTEYLTFYCKISPIYLLRITPIITLNLLMRFRKEIYAYKVMIPNMDKFQKERSQITLRDTDLFSNIFPKCYGARLTLQVSDAPDSGSALVLDDLPQRGYVNMDFRNGIDLETMKSMLRLLARYHGTTLAFKYVLPYKFDEVIDPCLKWFNFAPDSYVCVPSEVDYLRKHILKTSFKTRIDVVDRLMQFSLNNMTQPTTDAWVSVCHGKFMLYNVMRREFDVPKFVEFKIIDLQHQVRRHVLTDVILFLMTSCPPNFTREQCDIALYWYYEELFNNLRRYNGVILTEFKKHEFKYEVRDTFKREFVRGLQMLRFVCCKKIHEDKVRSLSTWPRYDLREIESCIDYNLYYRRLQEVLVNIFDHDIFDL</sequence>
<dbReference type="Proteomes" id="UP000625711">
    <property type="component" value="Unassembled WGS sequence"/>
</dbReference>
<keyword evidence="3" id="KW-1185">Reference proteome</keyword>
<evidence type="ECO:0000259" key="1">
    <source>
        <dbReference type="SMART" id="SM00587"/>
    </source>
</evidence>
<comment type="caution">
    <text evidence="2">The sequence shown here is derived from an EMBL/GenBank/DDBJ whole genome shotgun (WGS) entry which is preliminary data.</text>
</comment>
<dbReference type="InterPro" id="IPR011009">
    <property type="entry name" value="Kinase-like_dom_sf"/>
</dbReference>
<evidence type="ECO:0000313" key="2">
    <source>
        <dbReference type="EMBL" id="KAF7265280.1"/>
    </source>
</evidence>
<dbReference type="EMBL" id="JAACXV010014634">
    <property type="protein sequence ID" value="KAF7265280.1"/>
    <property type="molecule type" value="Genomic_DNA"/>
</dbReference>
<dbReference type="PANTHER" id="PTHR11012">
    <property type="entry name" value="PROTEIN KINASE-LIKE DOMAIN-CONTAINING"/>
    <property type="match status" value="1"/>
</dbReference>
<dbReference type="SUPFAM" id="SSF56112">
    <property type="entry name" value="Protein kinase-like (PK-like)"/>
    <property type="match status" value="1"/>
</dbReference>
<dbReference type="SMART" id="SM00587">
    <property type="entry name" value="CHK"/>
    <property type="match status" value="1"/>
</dbReference>
<dbReference type="InterPro" id="IPR015897">
    <property type="entry name" value="CHK_kinase-like"/>
</dbReference>
<feature type="domain" description="CHK kinase-like" evidence="1">
    <location>
        <begin position="161"/>
        <end position="350"/>
    </location>
</feature>
<organism evidence="2 3">
    <name type="scientific">Rhynchophorus ferrugineus</name>
    <name type="common">Red palm weevil</name>
    <name type="synonym">Curculio ferrugineus</name>
    <dbReference type="NCBI Taxonomy" id="354439"/>
    <lineage>
        <taxon>Eukaryota</taxon>
        <taxon>Metazoa</taxon>
        <taxon>Ecdysozoa</taxon>
        <taxon>Arthropoda</taxon>
        <taxon>Hexapoda</taxon>
        <taxon>Insecta</taxon>
        <taxon>Pterygota</taxon>
        <taxon>Neoptera</taxon>
        <taxon>Endopterygota</taxon>
        <taxon>Coleoptera</taxon>
        <taxon>Polyphaga</taxon>
        <taxon>Cucujiformia</taxon>
        <taxon>Curculionidae</taxon>
        <taxon>Dryophthorinae</taxon>
        <taxon>Rhynchophorus</taxon>
    </lineage>
</organism>
<name>A0A834HMZ6_RHYFE</name>
<proteinExistence type="predicted"/>
<dbReference type="InterPro" id="IPR004119">
    <property type="entry name" value="EcKL"/>
</dbReference>
<protein>
    <recommendedName>
        <fullName evidence="1">CHK kinase-like domain-containing protein</fullName>
    </recommendedName>
</protein>
<gene>
    <name evidence="2" type="ORF">GWI33_021273</name>
</gene>
<reference evidence="2" key="1">
    <citation type="submission" date="2020-08" db="EMBL/GenBank/DDBJ databases">
        <title>Genome sequencing and assembly of the red palm weevil Rhynchophorus ferrugineus.</title>
        <authorList>
            <person name="Dias G.B."/>
            <person name="Bergman C.M."/>
            <person name="Manee M."/>
        </authorList>
    </citation>
    <scope>NUCLEOTIDE SEQUENCE</scope>
    <source>
        <strain evidence="2">AA-2017</strain>
        <tissue evidence="2">Whole larva</tissue>
    </source>
</reference>
<dbReference type="OrthoDB" id="411145at2759"/>
<evidence type="ECO:0000313" key="3">
    <source>
        <dbReference type="Proteomes" id="UP000625711"/>
    </source>
</evidence>